<accession>A0ABQ8FZH6</accession>
<feature type="signal peptide" evidence="1">
    <location>
        <begin position="1"/>
        <end position="16"/>
    </location>
</feature>
<sequence>MKTAALALLLAAAASAQQATIKFELFPATGVACPNQDASGNVTSITADLKAVAVAARNKTPVDKSASNASSGKCTKMRSIPYYVVLIVCAQTRSYQTNGEPAGDVYFAYDEKNSTIYFCRATGPFSTNGSGYPDNCEEY</sequence>
<proteinExistence type="predicted"/>
<gene>
    <name evidence="2" type="ORF">B0J12DRAFT_703354</name>
</gene>
<keyword evidence="1" id="KW-0732">Signal</keyword>
<comment type="caution">
    <text evidence="2">The sequence shown here is derived from an EMBL/GenBank/DDBJ whole genome shotgun (WGS) entry which is preliminary data.</text>
</comment>
<organism evidence="2 3">
    <name type="scientific">Macrophomina phaseolina</name>
    <dbReference type="NCBI Taxonomy" id="35725"/>
    <lineage>
        <taxon>Eukaryota</taxon>
        <taxon>Fungi</taxon>
        <taxon>Dikarya</taxon>
        <taxon>Ascomycota</taxon>
        <taxon>Pezizomycotina</taxon>
        <taxon>Dothideomycetes</taxon>
        <taxon>Dothideomycetes incertae sedis</taxon>
        <taxon>Botryosphaeriales</taxon>
        <taxon>Botryosphaeriaceae</taxon>
        <taxon>Macrophomina</taxon>
    </lineage>
</organism>
<evidence type="ECO:0000256" key="1">
    <source>
        <dbReference type="SAM" id="SignalP"/>
    </source>
</evidence>
<evidence type="ECO:0000313" key="2">
    <source>
        <dbReference type="EMBL" id="KAH7036370.1"/>
    </source>
</evidence>
<evidence type="ECO:0000313" key="3">
    <source>
        <dbReference type="Proteomes" id="UP000774617"/>
    </source>
</evidence>
<reference evidence="2 3" key="1">
    <citation type="journal article" date="2021" name="Nat. Commun.">
        <title>Genetic determinants of endophytism in the Arabidopsis root mycobiome.</title>
        <authorList>
            <person name="Mesny F."/>
            <person name="Miyauchi S."/>
            <person name="Thiergart T."/>
            <person name="Pickel B."/>
            <person name="Atanasova L."/>
            <person name="Karlsson M."/>
            <person name="Huettel B."/>
            <person name="Barry K.W."/>
            <person name="Haridas S."/>
            <person name="Chen C."/>
            <person name="Bauer D."/>
            <person name="Andreopoulos W."/>
            <person name="Pangilinan J."/>
            <person name="LaButti K."/>
            <person name="Riley R."/>
            <person name="Lipzen A."/>
            <person name="Clum A."/>
            <person name="Drula E."/>
            <person name="Henrissat B."/>
            <person name="Kohler A."/>
            <person name="Grigoriev I.V."/>
            <person name="Martin F.M."/>
            <person name="Hacquard S."/>
        </authorList>
    </citation>
    <scope>NUCLEOTIDE SEQUENCE [LARGE SCALE GENOMIC DNA]</scope>
    <source>
        <strain evidence="2 3">MPI-SDFR-AT-0080</strain>
    </source>
</reference>
<feature type="chain" id="PRO_5045752832" description="AA1-like domain-containing protein" evidence="1">
    <location>
        <begin position="17"/>
        <end position="139"/>
    </location>
</feature>
<keyword evidence="3" id="KW-1185">Reference proteome</keyword>
<name>A0ABQ8FZH6_9PEZI</name>
<evidence type="ECO:0008006" key="4">
    <source>
        <dbReference type="Google" id="ProtNLM"/>
    </source>
</evidence>
<protein>
    <recommendedName>
        <fullName evidence="4">AA1-like domain-containing protein</fullName>
    </recommendedName>
</protein>
<dbReference type="EMBL" id="JAGTJR010000035">
    <property type="protein sequence ID" value="KAH7036370.1"/>
    <property type="molecule type" value="Genomic_DNA"/>
</dbReference>
<dbReference type="Proteomes" id="UP000774617">
    <property type="component" value="Unassembled WGS sequence"/>
</dbReference>